<keyword evidence="4" id="KW-1185">Reference proteome</keyword>
<dbReference type="InterPro" id="IPR018639">
    <property type="entry name" value="DUF2062"/>
</dbReference>
<organism evidence="3 4">
    <name type="scientific">Denitromonas iodatirespirans</name>
    <dbReference type="NCBI Taxonomy" id="2795389"/>
    <lineage>
        <taxon>Bacteria</taxon>
        <taxon>Pseudomonadati</taxon>
        <taxon>Pseudomonadota</taxon>
        <taxon>Betaproteobacteria</taxon>
        <taxon>Rhodocyclales</taxon>
        <taxon>Zoogloeaceae</taxon>
        <taxon>Denitromonas</taxon>
    </lineage>
</organism>
<evidence type="ECO:0000313" key="4">
    <source>
        <dbReference type="Proteomes" id="UP000694660"/>
    </source>
</evidence>
<dbReference type="RefSeq" id="WP_214363342.1">
    <property type="nucleotide sequence ID" value="NZ_JAEKFT010000029.1"/>
</dbReference>
<dbReference type="PANTHER" id="PTHR40547">
    <property type="entry name" value="SLL0298 PROTEIN"/>
    <property type="match status" value="1"/>
</dbReference>
<evidence type="ECO:0000313" key="3">
    <source>
        <dbReference type="EMBL" id="MBT0963409.1"/>
    </source>
</evidence>
<keyword evidence="1" id="KW-0472">Membrane</keyword>
<keyword evidence="1" id="KW-1133">Transmembrane helix</keyword>
<name>A0A944DRW7_DENI1</name>
<feature type="domain" description="DUF2062" evidence="2">
    <location>
        <begin position="21"/>
        <end position="171"/>
    </location>
</feature>
<sequence length="188" mass="20559">MRKFLRRFLPDHASVHNNRWLRPLQSTLLHPSLWHLNRHSAAGAVAVGLYCGLIPGPFQMLGAALGCVVFRVNLPLALVSTLYTNPFTIVPLYFLAYTLGNALVGGGSTFVPPPEFGGMSMGEWLTALTAWITGLGYPLLVGLLLLANGLALTGYFAVRAAWRWYLVRAWRARQRKRAAAKDKGATGA</sequence>
<evidence type="ECO:0000259" key="2">
    <source>
        <dbReference type="Pfam" id="PF09835"/>
    </source>
</evidence>
<feature type="transmembrane region" description="Helical" evidence="1">
    <location>
        <begin position="131"/>
        <end position="158"/>
    </location>
</feature>
<evidence type="ECO:0000256" key="1">
    <source>
        <dbReference type="SAM" id="Phobius"/>
    </source>
</evidence>
<dbReference type="AlphaFoldDB" id="A0A944DRW7"/>
<protein>
    <submittedName>
        <fullName evidence="3">DUF2062 domain-containing protein</fullName>
    </submittedName>
</protein>
<dbReference type="Pfam" id="PF09835">
    <property type="entry name" value="DUF2062"/>
    <property type="match status" value="1"/>
</dbReference>
<keyword evidence="1" id="KW-0812">Transmembrane</keyword>
<dbReference type="PANTHER" id="PTHR40547:SF1">
    <property type="entry name" value="SLL0298 PROTEIN"/>
    <property type="match status" value="1"/>
</dbReference>
<reference evidence="4" key="1">
    <citation type="journal article" date="2022" name="ISME J.">
        <title>Genetic and phylogenetic analysis of dissimilatory iodate-reducing bacteria identifies potential niches across the world's oceans.</title>
        <authorList>
            <person name="Reyes-Umana V."/>
            <person name="Henning Z."/>
            <person name="Lee K."/>
            <person name="Barnum T.P."/>
            <person name="Coates J.D."/>
        </authorList>
    </citation>
    <scope>NUCLEOTIDE SEQUENCE [LARGE SCALE GENOMIC DNA]</scope>
    <source>
        <strain evidence="4">IR12</strain>
    </source>
</reference>
<feature type="transmembrane region" description="Helical" evidence="1">
    <location>
        <begin position="90"/>
        <end position="111"/>
    </location>
</feature>
<dbReference type="Proteomes" id="UP000694660">
    <property type="component" value="Unassembled WGS sequence"/>
</dbReference>
<gene>
    <name evidence="3" type="ORF">I8J34_19670</name>
</gene>
<proteinExistence type="predicted"/>
<dbReference type="EMBL" id="JAEKFT010000029">
    <property type="protein sequence ID" value="MBT0963409.1"/>
    <property type="molecule type" value="Genomic_DNA"/>
</dbReference>
<feature type="transmembrane region" description="Helical" evidence="1">
    <location>
        <begin position="61"/>
        <end position="83"/>
    </location>
</feature>
<comment type="caution">
    <text evidence="3">The sequence shown here is derived from an EMBL/GenBank/DDBJ whole genome shotgun (WGS) entry which is preliminary data.</text>
</comment>
<accession>A0A944DRW7</accession>